<gene>
    <name evidence="1" type="ORF">KM92DES2_11168</name>
</gene>
<evidence type="ECO:0000313" key="1">
    <source>
        <dbReference type="EMBL" id="SBV99186.1"/>
    </source>
</evidence>
<protein>
    <submittedName>
        <fullName evidence="1">Uncharacterized protein</fullName>
    </submittedName>
</protein>
<accession>A0A212JID2</accession>
<organism evidence="1">
    <name type="scientific">uncultured Desulfovibrio sp</name>
    <dbReference type="NCBI Taxonomy" id="167968"/>
    <lineage>
        <taxon>Bacteria</taxon>
        <taxon>Pseudomonadati</taxon>
        <taxon>Thermodesulfobacteriota</taxon>
        <taxon>Desulfovibrionia</taxon>
        <taxon>Desulfovibrionales</taxon>
        <taxon>Desulfovibrionaceae</taxon>
        <taxon>Desulfovibrio</taxon>
        <taxon>environmental samples</taxon>
    </lineage>
</organism>
<dbReference type="EMBL" id="FLUP01000001">
    <property type="protein sequence ID" value="SBV99186.1"/>
    <property type="molecule type" value="Genomic_DNA"/>
</dbReference>
<proteinExistence type="predicted"/>
<dbReference type="AlphaFoldDB" id="A0A212JID2"/>
<reference evidence="1" key="1">
    <citation type="submission" date="2016-04" db="EMBL/GenBank/DDBJ databases">
        <authorList>
            <person name="Evans L.H."/>
            <person name="Alamgir A."/>
            <person name="Owens N."/>
            <person name="Weber N.D."/>
            <person name="Virtaneva K."/>
            <person name="Barbian K."/>
            <person name="Babar A."/>
            <person name="Rosenke K."/>
        </authorList>
    </citation>
    <scope>NUCLEOTIDE SEQUENCE</scope>
    <source>
        <strain evidence="1">92-2</strain>
    </source>
</reference>
<name>A0A212JID2_9BACT</name>
<sequence>MAFLRSSLLYKTRARRGSPGGCRKSKNLLKMTAYGKQLRQWEKEYPQLRAHGASARNMQGGCAAGRAGNAA</sequence>